<name>I0HSX3_RUBGI</name>
<dbReference type="HOGENOM" id="CLU_1453409_0_0_4"/>
<dbReference type="KEGG" id="rge:RGE_27710"/>
<accession>I0HSX3</accession>
<dbReference type="EMBL" id="AP012320">
    <property type="protein sequence ID" value="BAL96110.1"/>
    <property type="molecule type" value="Genomic_DNA"/>
</dbReference>
<dbReference type="Proteomes" id="UP000007883">
    <property type="component" value="Chromosome"/>
</dbReference>
<evidence type="ECO:0000313" key="2">
    <source>
        <dbReference type="Proteomes" id="UP000007883"/>
    </source>
</evidence>
<reference evidence="1 2" key="1">
    <citation type="journal article" date="2012" name="J. Bacteriol.">
        <title>Complete genome sequence of phototrophic betaproteobacterium Rubrivivax gelatinosus IL144.</title>
        <authorList>
            <person name="Nagashima S."/>
            <person name="Kamimura A."/>
            <person name="Shimizu T."/>
            <person name="Nakamura-isaki S."/>
            <person name="Aono E."/>
            <person name="Sakamoto K."/>
            <person name="Ichikawa N."/>
            <person name="Nakazawa H."/>
            <person name="Sekine M."/>
            <person name="Yamazaki S."/>
            <person name="Fujita N."/>
            <person name="Shimada K."/>
            <person name="Hanada S."/>
            <person name="Nagashima K.V.P."/>
        </authorList>
    </citation>
    <scope>NUCLEOTIDE SEQUENCE [LARGE SCALE GENOMIC DNA]</scope>
    <source>
        <strain evidence="2">NBRC 100245 / IL144</strain>
    </source>
</reference>
<proteinExistence type="predicted"/>
<sequence length="186" mass="19480">MPPAGGAAGASPFAARLDALRQAFAQGPVEAASPEVQALHDEALAVDAWRDAAEAALLLAKGHANREQPLPAQQWAERAAGHALRAGAAELEASAWVLLASERARALRPVPAMQAVGHVLRRMADVDEPRTVATVFTGVTLAFEALGLDLHALESARRALQAGTVLADEAILLRLRINLVHSGLHA</sequence>
<organism evidence="1 2">
    <name type="scientific">Rubrivivax gelatinosus (strain NBRC 100245 / IL144)</name>
    <dbReference type="NCBI Taxonomy" id="983917"/>
    <lineage>
        <taxon>Bacteria</taxon>
        <taxon>Pseudomonadati</taxon>
        <taxon>Pseudomonadota</taxon>
        <taxon>Betaproteobacteria</taxon>
        <taxon>Burkholderiales</taxon>
        <taxon>Sphaerotilaceae</taxon>
        <taxon>Rubrivivax</taxon>
    </lineage>
</organism>
<protein>
    <submittedName>
        <fullName evidence="1">Uncharacterized protein</fullName>
    </submittedName>
</protein>
<dbReference type="PATRIC" id="fig|983917.3.peg.2699"/>
<keyword evidence="2" id="KW-1185">Reference proteome</keyword>
<dbReference type="AlphaFoldDB" id="I0HSX3"/>
<dbReference type="RefSeq" id="WP_014428972.1">
    <property type="nucleotide sequence ID" value="NC_017075.1"/>
</dbReference>
<evidence type="ECO:0000313" key="1">
    <source>
        <dbReference type="EMBL" id="BAL96110.1"/>
    </source>
</evidence>
<gene>
    <name evidence="1" type="ordered locus">RGE_27710</name>
</gene>
<dbReference type="STRING" id="983917.RGE_27710"/>